<dbReference type="EMBL" id="CANHGI010000002">
    <property type="protein sequence ID" value="CAI5442227.1"/>
    <property type="molecule type" value="Genomic_DNA"/>
</dbReference>
<evidence type="ECO:0000313" key="3">
    <source>
        <dbReference type="Proteomes" id="UP001152747"/>
    </source>
</evidence>
<evidence type="ECO:0000256" key="1">
    <source>
        <dbReference type="SAM" id="Phobius"/>
    </source>
</evidence>
<keyword evidence="1" id="KW-0472">Membrane</keyword>
<sequence>MLLPRMNRIVIVRSLAVRAGSKGAAKKPEPKFTQSAAFQGRNMPNIRNLPGYKIDPYSTDAHDNKKIFSALGSLLALVIYFGWLREPSDLDEIWTTPPHILTSNLERRMLREQIKDAEAKHMDTTLLKAQLEYVDVKEEALRIQFEQKTRQEERRRQRSE</sequence>
<protein>
    <submittedName>
        <fullName evidence="2">Uncharacterized protein</fullName>
    </submittedName>
</protein>
<dbReference type="AlphaFoldDB" id="A0A9P1IFE7"/>
<keyword evidence="1" id="KW-0812">Transmembrane</keyword>
<organism evidence="2 3">
    <name type="scientific">Caenorhabditis angaria</name>
    <dbReference type="NCBI Taxonomy" id="860376"/>
    <lineage>
        <taxon>Eukaryota</taxon>
        <taxon>Metazoa</taxon>
        <taxon>Ecdysozoa</taxon>
        <taxon>Nematoda</taxon>
        <taxon>Chromadorea</taxon>
        <taxon>Rhabditida</taxon>
        <taxon>Rhabditina</taxon>
        <taxon>Rhabditomorpha</taxon>
        <taxon>Rhabditoidea</taxon>
        <taxon>Rhabditidae</taxon>
        <taxon>Peloderinae</taxon>
        <taxon>Caenorhabditis</taxon>
    </lineage>
</organism>
<dbReference type="OrthoDB" id="5783753at2759"/>
<accession>A0A9P1IFE7</accession>
<keyword evidence="1" id="KW-1133">Transmembrane helix</keyword>
<dbReference type="Proteomes" id="UP001152747">
    <property type="component" value="Unassembled WGS sequence"/>
</dbReference>
<feature type="transmembrane region" description="Helical" evidence="1">
    <location>
        <begin position="67"/>
        <end position="84"/>
    </location>
</feature>
<keyword evidence="3" id="KW-1185">Reference proteome</keyword>
<reference evidence="2" key="1">
    <citation type="submission" date="2022-11" db="EMBL/GenBank/DDBJ databases">
        <authorList>
            <person name="Kikuchi T."/>
        </authorList>
    </citation>
    <scope>NUCLEOTIDE SEQUENCE</scope>
    <source>
        <strain evidence="2">PS1010</strain>
    </source>
</reference>
<proteinExistence type="predicted"/>
<comment type="caution">
    <text evidence="2">The sequence shown here is derived from an EMBL/GenBank/DDBJ whole genome shotgun (WGS) entry which is preliminary data.</text>
</comment>
<gene>
    <name evidence="2" type="ORF">CAMP_LOCUS4864</name>
</gene>
<evidence type="ECO:0000313" key="2">
    <source>
        <dbReference type="EMBL" id="CAI5442227.1"/>
    </source>
</evidence>
<name>A0A9P1IFE7_9PELO</name>